<dbReference type="SUPFAM" id="SSF48452">
    <property type="entry name" value="TPR-like"/>
    <property type="match status" value="2"/>
</dbReference>
<comment type="caution">
    <text evidence="3">The sequence shown here is derived from an EMBL/GenBank/DDBJ whole genome shotgun (WGS) entry which is preliminary data.</text>
</comment>
<feature type="compositionally biased region" description="Low complexity" evidence="1">
    <location>
        <begin position="1255"/>
        <end position="1264"/>
    </location>
</feature>
<evidence type="ECO:0000313" key="3">
    <source>
        <dbReference type="EMBL" id="MBE1492298.1"/>
    </source>
</evidence>
<feature type="region of interest" description="Disordered" evidence="1">
    <location>
        <begin position="1"/>
        <end position="20"/>
    </location>
</feature>
<gene>
    <name evidence="3" type="ORF">H4W31_007936</name>
</gene>
<protein>
    <submittedName>
        <fullName evidence="3">ATPase</fullName>
    </submittedName>
</protein>
<evidence type="ECO:0000256" key="1">
    <source>
        <dbReference type="SAM" id="MobiDB-lite"/>
    </source>
</evidence>
<dbReference type="SUPFAM" id="SSF52540">
    <property type="entry name" value="P-loop containing nucleoside triphosphate hydrolases"/>
    <property type="match status" value="1"/>
</dbReference>
<dbReference type="RefSeq" id="WP_192771226.1">
    <property type="nucleotide sequence ID" value="NZ_JADBEB010000001.1"/>
</dbReference>
<dbReference type="Pfam" id="PF03704">
    <property type="entry name" value="BTAD"/>
    <property type="match status" value="2"/>
</dbReference>
<reference evidence="3" key="1">
    <citation type="submission" date="2020-10" db="EMBL/GenBank/DDBJ databases">
        <title>Sequencing the genomes of 1000 actinobacteria strains.</title>
        <authorList>
            <person name="Klenk H.-P."/>
        </authorList>
    </citation>
    <scope>NUCLEOTIDE SEQUENCE</scope>
    <source>
        <strain evidence="3">DSM 46832</strain>
    </source>
</reference>
<dbReference type="Proteomes" id="UP000649753">
    <property type="component" value="Unassembled WGS sequence"/>
</dbReference>
<evidence type="ECO:0000313" key="4">
    <source>
        <dbReference type="Proteomes" id="UP000649753"/>
    </source>
</evidence>
<dbReference type="PANTHER" id="PTHR47691:SF3">
    <property type="entry name" value="HTH-TYPE TRANSCRIPTIONAL REGULATOR RV0890C-RELATED"/>
    <property type="match status" value="1"/>
</dbReference>
<evidence type="ECO:0000259" key="2">
    <source>
        <dbReference type="Pfam" id="PF03704"/>
    </source>
</evidence>
<dbReference type="InterPro" id="IPR005158">
    <property type="entry name" value="BTAD"/>
</dbReference>
<dbReference type="InterPro" id="IPR011990">
    <property type="entry name" value="TPR-like_helical_dom_sf"/>
</dbReference>
<dbReference type="Gene3D" id="3.40.50.300">
    <property type="entry name" value="P-loop containing nucleotide triphosphate hydrolases"/>
    <property type="match status" value="1"/>
</dbReference>
<keyword evidence="4" id="KW-1185">Reference proteome</keyword>
<dbReference type="InterPro" id="IPR027417">
    <property type="entry name" value="P-loop_NTPase"/>
</dbReference>
<feature type="region of interest" description="Disordered" evidence="1">
    <location>
        <begin position="88"/>
        <end position="131"/>
    </location>
</feature>
<sequence>MRHSVPGQQANTDRPVTTGGEVRLLGPVRLIGPDGPVALPDESRLLLGLLALRAGEPVPDAELLAAIGTSGTARTRADDPTSPCAPVDGPGHTGAAVDGPTSPCAAVDGPGHTGAAVDGPTSPRAPVDGPRHARAAVDGAVRADVRILDRPATLLAAALADCGSPDALEIGPAGYRLRLPGSRIDAHRFIRLVARARRRMAAGDLPAAGRLFGAALATWSDPATPGPGTGLVPDPAVVTCSGTLPPGARPEIVPPSVTCPGTGVAPEPAVVTCSGTLPPGARPEIVPPTVPGSPEPTGQPLAEAGGEPLRGHRLCPSGWAAVEVRRLRQARFDAFEDRWECLLRLAVSAYAAAGGPVADRSVVAAGAAGTRLARTAVGELSVAVAGRPLRARLWELLLVASFLADGRRAAAQVQRRAREVFSEQLGVEPAGRICALAEAAQRGELPEDWATGQRGEPVPEAGTGRPASRARAAARLPVPLTALLGREDLLDVVGQRLDQHRLVSLTGTGGAGKTRLAVAAAGRVTDRPVWFVDLTAVESPVRVPQAVAAALGVPDLGRDLVEALVADLGAVPALLVLDNCEHLVTGCAELVGRLLSQCPGLRVLATSRVALRVPGESRIRVPALAVPEPASGHDIAALRAHPATRLFLERAHEFSGRPVPEASAEAVVRLCAELDGLPLAIELAAARTPMLSVNEITTRLRADVRLLRSSDPRTPDRHRSIAAAVESSLAQLEPDACRLFDRLSICAGGFDAELAEAMGGASAPADLAALVEASLAEPLPGEPAESSPTSGQPSEAMPVRYRMLAPIRRHALSRLVASGAEVAARQDLATYCLGLAERADAQLRGAVQDRWLSRLRAEDSNLRSAMTWLAEAGAGGPVHGDLRLATALSMYCRLEGHYRDGHRWLAGALARHPAAPPALRARAGIGAAMLAMLRCDYPAAIEHAKLARTACRGTGDRRTQARVELILGSVAREQARYAESARHLATAGAIFAECDDEWGEAQTTELRGFTAWLAGDLDRAYSRLRASLRRHERLGDALAAASALMNLGAVALYQGDIDRASSLLDVALRRHSAIGFPEGVGWAHNLRGLVELRGGRTRQAAGHLRISLAEHRRVGDLWRTASVLEALAEVARLEGEPIRGARLLGAADRIRAEIGAPVPACERPDAEATERALRAQLDGPTRSRRAGRTRAEGRPGAGGWPRTTGWPGPEPDGRQPGAGGWRPGPEADGRRSGSGGWRPGSEPVGWRPEADGWRLGSPGAAGSLLGTGAFAVAHRYGRDAPLDAVLAAVPPEGDP</sequence>
<feature type="domain" description="Bacterial transcriptional activator" evidence="2">
    <location>
        <begin position="373"/>
        <end position="439"/>
    </location>
</feature>
<proteinExistence type="predicted"/>
<feature type="domain" description="Bacterial transcriptional activator" evidence="2">
    <location>
        <begin position="184"/>
        <end position="224"/>
    </location>
</feature>
<dbReference type="Gene3D" id="1.25.40.10">
    <property type="entry name" value="Tetratricopeptide repeat domain"/>
    <property type="match status" value="3"/>
</dbReference>
<name>A0A927R3Z3_9ACTN</name>
<organism evidence="3 4">
    <name type="scientific">Plantactinospora soyae</name>
    <dbReference type="NCBI Taxonomy" id="1544732"/>
    <lineage>
        <taxon>Bacteria</taxon>
        <taxon>Bacillati</taxon>
        <taxon>Actinomycetota</taxon>
        <taxon>Actinomycetes</taxon>
        <taxon>Micromonosporales</taxon>
        <taxon>Micromonosporaceae</taxon>
        <taxon>Plantactinospora</taxon>
    </lineage>
</organism>
<feature type="region of interest" description="Disordered" evidence="1">
    <location>
        <begin position="1173"/>
        <end position="1264"/>
    </location>
</feature>
<dbReference type="EMBL" id="JADBEB010000001">
    <property type="protein sequence ID" value="MBE1492298.1"/>
    <property type="molecule type" value="Genomic_DNA"/>
</dbReference>
<dbReference type="PANTHER" id="PTHR47691">
    <property type="entry name" value="REGULATOR-RELATED"/>
    <property type="match status" value="1"/>
</dbReference>
<feature type="region of interest" description="Disordered" evidence="1">
    <location>
        <begin position="449"/>
        <end position="468"/>
    </location>
</feature>
<accession>A0A927R3Z3</accession>
<feature type="compositionally biased region" description="Polar residues" evidence="1">
    <location>
        <begin position="1"/>
        <end position="15"/>
    </location>
</feature>